<dbReference type="GO" id="GO:0008418">
    <property type="term" value="F:protein-N-terminal asparagine amidohydrolase activity"/>
    <property type="evidence" value="ECO:0007669"/>
    <property type="project" value="InterPro"/>
</dbReference>
<dbReference type="EMBL" id="QKRW01000106">
    <property type="protein sequence ID" value="RAL58062.1"/>
    <property type="molecule type" value="Genomic_DNA"/>
</dbReference>
<evidence type="ECO:0000256" key="1">
    <source>
        <dbReference type="SAM" id="MobiDB-lite"/>
    </source>
</evidence>
<keyword evidence="3" id="KW-1185">Reference proteome</keyword>
<reference evidence="2 3" key="1">
    <citation type="submission" date="2018-06" db="EMBL/GenBank/DDBJ databases">
        <title>Genome Sequence of the Brown Rot Fungal Pathogen Monilinia fructigena.</title>
        <authorList>
            <person name="Landi L."/>
            <person name="De Miccolis Angelini R.M."/>
            <person name="Pollastro S."/>
            <person name="Abate D."/>
            <person name="Faretra F."/>
            <person name="Romanazzi G."/>
        </authorList>
    </citation>
    <scope>NUCLEOTIDE SEQUENCE [LARGE SCALE GENOMIC DNA]</scope>
    <source>
        <strain evidence="2 3">Mfrg269</strain>
    </source>
</reference>
<evidence type="ECO:0000313" key="3">
    <source>
        <dbReference type="Proteomes" id="UP000249056"/>
    </source>
</evidence>
<dbReference type="AlphaFoldDB" id="A0A395ICH8"/>
<dbReference type="Gene3D" id="3.60.110.10">
    <property type="entry name" value="Carbon-nitrogen hydrolase"/>
    <property type="match status" value="1"/>
</dbReference>
<gene>
    <name evidence="2" type="ORF">DID88_009670</name>
</gene>
<name>A0A395ICH8_9HELO</name>
<dbReference type="SUPFAM" id="SSF56317">
    <property type="entry name" value="Carbon-nitrogen hydrolase"/>
    <property type="match status" value="1"/>
</dbReference>
<dbReference type="InterPro" id="IPR036526">
    <property type="entry name" value="C-N_Hydrolase_sf"/>
</dbReference>
<dbReference type="GO" id="GO:0070773">
    <property type="term" value="F:protein-N-terminal glutamine amidohydrolase activity"/>
    <property type="evidence" value="ECO:0007669"/>
    <property type="project" value="InterPro"/>
</dbReference>
<organism evidence="2 3">
    <name type="scientific">Monilinia fructigena</name>
    <dbReference type="NCBI Taxonomy" id="38457"/>
    <lineage>
        <taxon>Eukaryota</taxon>
        <taxon>Fungi</taxon>
        <taxon>Dikarya</taxon>
        <taxon>Ascomycota</taxon>
        <taxon>Pezizomycotina</taxon>
        <taxon>Leotiomycetes</taxon>
        <taxon>Helotiales</taxon>
        <taxon>Sclerotiniaceae</taxon>
        <taxon>Monilinia</taxon>
    </lineage>
</organism>
<dbReference type="InterPro" id="IPR039703">
    <property type="entry name" value="Nta1"/>
</dbReference>
<proteinExistence type="predicted"/>
<dbReference type="OrthoDB" id="201515at2759"/>
<accession>A0A395ICH8</accession>
<dbReference type="GO" id="GO:0030163">
    <property type="term" value="P:protein catabolic process"/>
    <property type="evidence" value="ECO:0007669"/>
    <property type="project" value="TreeGrafter"/>
</dbReference>
<evidence type="ECO:0000313" key="2">
    <source>
        <dbReference type="EMBL" id="RAL58062.1"/>
    </source>
</evidence>
<protein>
    <recommendedName>
        <fullName evidence="4">CN hydrolase domain-containing protein</fullName>
    </recommendedName>
</protein>
<feature type="compositionally biased region" description="Low complexity" evidence="1">
    <location>
        <begin position="113"/>
        <end position="129"/>
    </location>
</feature>
<dbReference type="Proteomes" id="UP000249056">
    <property type="component" value="Unassembled WGS sequence"/>
</dbReference>
<dbReference type="PANTHER" id="PTHR11750:SF26">
    <property type="entry name" value="PROTEIN N-TERMINAL AMIDASE"/>
    <property type="match status" value="1"/>
</dbReference>
<evidence type="ECO:0008006" key="4">
    <source>
        <dbReference type="Google" id="ProtNLM"/>
    </source>
</evidence>
<feature type="region of interest" description="Disordered" evidence="1">
    <location>
        <begin position="97"/>
        <end position="150"/>
    </location>
</feature>
<dbReference type="PANTHER" id="PTHR11750">
    <property type="entry name" value="PROTEIN N-TERMINAL AMIDASE"/>
    <property type="match status" value="1"/>
</dbReference>
<comment type="caution">
    <text evidence="2">The sequence shown here is derived from an EMBL/GenBank/DDBJ whole genome shotgun (WGS) entry which is preliminary data.</text>
</comment>
<sequence length="150" mass="16402">MAWRTREDVRSYSRQPKEPIWIPLPIGWQDLSQLFEPNKRARSIVVFANRTGVEDDAVYTGTSAVLGICGGEVKVYGLLGRGDKELLVVDTSVRPKAKLVADPDQSSSEKTGSDTSKSSRSGSPASSTSKKNDKSKKQNLSFLQDSIQAN</sequence>